<dbReference type="PANTHER" id="PTHR23131">
    <property type="entry name" value="ENDORIBONUCLEASE LACTB2"/>
    <property type="match status" value="1"/>
</dbReference>
<dbReference type="InterPro" id="IPR001279">
    <property type="entry name" value="Metallo-B-lactamas"/>
</dbReference>
<sequence>MRNYSLEDGSFYFTWFHDRQDEFRQQSGRVVKFHLTFQLYGVVINEGRDSPHILRVKVSVKLEKLNFFLREVSSTPAICIFDISMDWWTLLRRYIDFVCTCFTGYIYFLYTKRFTKRKPRDDLTPLDDITQISQTITRVLGQNPGPFTLQGTNTYLIGKGNKKLLIDAGEANNMRYISKIQEALGEATIEGIICTHWHYDHTGGCPLVQEYFTTSGGEKPKVYKMKHIRNKNVEGCYYVDEGYVFRQDGLTLKVIDCRNKC</sequence>
<proteinExistence type="predicted"/>
<evidence type="ECO:0000313" key="3">
    <source>
        <dbReference type="EMBL" id="VDM74342.1"/>
    </source>
</evidence>
<dbReference type="Proteomes" id="UP000270094">
    <property type="component" value="Unassembled WGS sequence"/>
</dbReference>
<dbReference type="GO" id="GO:0044550">
    <property type="term" value="P:secondary metabolite biosynthetic process"/>
    <property type="evidence" value="ECO:0007669"/>
    <property type="project" value="TreeGrafter"/>
</dbReference>
<reference evidence="3 4" key="1">
    <citation type="submission" date="2018-11" db="EMBL/GenBank/DDBJ databases">
        <authorList>
            <consortium name="Pathogen Informatics"/>
        </authorList>
    </citation>
    <scope>NUCLEOTIDE SEQUENCE [LARGE SCALE GENOMIC DNA]</scope>
</reference>
<evidence type="ECO:0000259" key="2">
    <source>
        <dbReference type="Pfam" id="PF00753"/>
    </source>
</evidence>
<keyword evidence="1" id="KW-0812">Transmembrane</keyword>
<keyword evidence="4" id="KW-1185">Reference proteome</keyword>
<organism evidence="3 4">
    <name type="scientific">Strongylus vulgaris</name>
    <name type="common">Blood worm</name>
    <dbReference type="NCBI Taxonomy" id="40348"/>
    <lineage>
        <taxon>Eukaryota</taxon>
        <taxon>Metazoa</taxon>
        <taxon>Ecdysozoa</taxon>
        <taxon>Nematoda</taxon>
        <taxon>Chromadorea</taxon>
        <taxon>Rhabditida</taxon>
        <taxon>Rhabditina</taxon>
        <taxon>Rhabditomorpha</taxon>
        <taxon>Strongyloidea</taxon>
        <taxon>Strongylidae</taxon>
        <taxon>Strongylus</taxon>
    </lineage>
</organism>
<dbReference type="Pfam" id="PF00753">
    <property type="entry name" value="Lactamase_B"/>
    <property type="match status" value="1"/>
</dbReference>
<dbReference type="SUPFAM" id="SSF56281">
    <property type="entry name" value="Metallo-hydrolase/oxidoreductase"/>
    <property type="match status" value="1"/>
</dbReference>
<dbReference type="OrthoDB" id="17458at2759"/>
<keyword evidence="1" id="KW-0472">Membrane</keyword>
<dbReference type="Gene3D" id="3.60.15.10">
    <property type="entry name" value="Ribonuclease Z/Hydroxyacylglutathione hydrolase-like"/>
    <property type="match status" value="1"/>
</dbReference>
<feature type="transmembrane region" description="Helical" evidence="1">
    <location>
        <begin position="94"/>
        <end position="110"/>
    </location>
</feature>
<keyword evidence="1" id="KW-1133">Transmembrane helix</keyword>
<evidence type="ECO:0000256" key="1">
    <source>
        <dbReference type="SAM" id="Phobius"/>
    </source>
</evidence>
<dbReference type="EMBL" id="UYYB01094447">
    <property type="protein sequence ID" value="VDM74342.1"/>
    <property type="molecule type" value="Genomic_DNA"/>
</dbReference>
<dbReference type="PANTHER" id="PTHR23131:SF0">
    <property type="entry name" value="ENDORIBONUCLEASE LACTB2"/>
    <property type="match status" value="1"/>
</dbReference>
<protein>
    <recommendedName>
        <fullName evidence="2">Metallo-beta-lactamase domain-containing protein</fullName>
    </recommendedName>
</protein>
<name>A0A3P7L4L6_STRVU</name>
<dbReference type="AlphaFoldDB" id="A0A3P7L4L6"/>
<dbReference type="InterPro" id="IPR050662">
    <property type="entry name" value="Sec-metab_biosynth-thioest"/>
</dbReference>
<feature type="domain" description="Metallo-beta-lactamase" evidence="2">
    <location>
        <begin position="150"/>
        <end position="215"/>
    </location>
</feature>
<dbReference type="InterPro" id="IPR036866">
    <property type="entry name" value="RibonucZ/Hydroxyglut_hydro"/>
</dbReference>
<accession>A0A3P7L4L6</accession>
<evidence type="ECO:0000313" key="4">
    <source>
        <dbReference type="Proteomes" id="UP000270094"/>
    </source>
</evidence>
<gene>
    <name evidence="3" type="ORF">SVUK_LOCUS9340</name>
</gene>